<feature type="domain" description="Glycoside hydrolase family 31 TIM barrel" evidence="5">
    <location>
        <begin position="267"/>
        <end position="587"/>
    </location>
</feature>
<dbReference type="GO" id="GO:0016787">
    <property type="term" value="F:hydrolase activity"/>
    <property type="evidence" value="ECO:0007669"/>
    <property type="project" value="UniProtKB-KW"/>
</dbReference>
<keyword evidence="3 4" id="KW-0326">Glycosidase</keyword>
<evidence type="ECO:0000259" key="6">
    <source>
        <dbReference type="Pfam" id="PF13802"/>
    </source>
</evidence>
<protein>
    <submittedName>
        <fullName evidence="8">Glycoside hydrolase family 31 protein</fullName>
    </submittedName>
</protein>
<keyword evidence="9" id="KW-1185">Reference proteome</keyword>
<accession>A0ABP8YH00</accession>
<gene>
    <name evidence="8" type="ORF">GCM10025782_29520</name>
</gene>
<feature type="domain" description="Glycoside hydrolase family 31 N-terminal" evidence="6">
    <location>
        <begin position="32"/>
        <end position="204"/>
    </location>
</feature>
<feature type="domain" description="Glycosyl hydrolase family 31 C-terminal" evidence="7">
    <location>
        <begin position="595"/>
        <end position="681"/>
    </location>
</feature>
<dbReference type="Pfam" id="PF13802">
    <property type="entry name" value="Gal_mutarotas_2"/>
    <property type="match status" value="1"/>
</dbReference>
<dbReference type="InterPro" id="IPR011013">
    <property type="entry name" value="Gal_mutarotase_sf_dom"/>
</dbReference>
<dbReference type="Gene3D" id="2.60.40.1180">
    <property type="entry name" value="Golgi alpha-mannosidase II"/>
    <property type="match status" value="2"/>
</dbReference>
<evidence type="ECO:0000256" key="4">
    <source>
        <dbReference type="RuleBase" id="RU361185"/>
    </source>
</evidence>
<dbReference type="Pfam" id="PF01055">
    <property type="entry name" value="Glyco_hydro_31_2nd"/>
    <property type="match status" value="1"/>
</dbReference>
<reference evidence="9" key="1">
    <citation type="journal article" date="2019" name="Int. J. Syst. Evol. Microbiol.">
        <title>The Global Catalogue of Microorganisms (GCM) 10K type strain sequencing project: providing services to taxonomists for standard genome sequencing and annotation.</title>
        <authorList>
            <consortium name="The Broad Institute Genomics Platform"/>
            <consortium name="The Broad Institute Genome Sequencing Center for Infectious Disease"/>
            <person name="Wu L."/>
            <person name="Ma J."/>
        </authorList>
    </citation>
    <scope>NUCLEOTIDE SEQUENCE [LARGE SCALE GENOMIC DNA]</scope>
    <source>
        <strain evidence="9">JCM 18961</strain>
    </source>
</reference>
<dbReference type="CDD" id="cd06604">
    <property type="entry name" value="GH31_glucosidase_II_MalA"/>
    <property type="match status" value="1"/>
</dbReference>
<dbReference type="InterPro" id="IPR017853">
    <property type="entry name" value="GH"/>
</dbReference>
<dbReference type="PANTHER" id="PTHR22762:SF166">
    <property type="entry name" value="ALPHA-GLUCOSIDASE"/>
    <property type="match status" value="1"/>
</dbReference>
<dbReference type="InterPro" id="IPR013780">
    <property type="entry name" value="Glyco_hydro_b"/>
</dbReference>
<dbReference type="EMBL" id="BAABLO010000012">
    <property type="protein sequence ID" value="GAA4728812.1"/>
    <property type="molecule type" value="Genomic_DNA"/>
</dbReference>
<dbReference type="SUPFAM" id="SSF51011">
    <property type="entry name" value="Glycosyl hydrolase domain"/>
    <property type="match status" value="1"/>
</dbReference>
<evidence type="ECO:0000259" key="7">
    <source>
        <dbReference type="Pfam" id="PF21365"/>
    </source>
</evidence>
<evidence type="ECO:0000313" key="8">
    <source>
        <dbReference type="EMBL" id="GAA4728812.1"/>
    </source>
</evidence>
<comment type="similarity">
    <text evidence="1 4">Belongs to the glycosyl hydrolase 31 family.</text>
</comment>
<comment type="caution">
    <text evidence="8">The sequence shown here is derived from an EMBL/GenBank/DDBJ whole genome shotgun (WGS) entry which is preliminary data.</text>
</comment>
<dbReference type="PANTHER" id="PTHR22762">
    <property type="entry name" value="ALPHA-GLUCOSIDASE"/>
    <property type="match status" value="1"/>
</dbReference>
<sequence length="809" mass="90864">MIETDHFVRFERVGSVTDTARGLLAEVETELLRVDLVADDVVRVKMSRGGVFDESPTFAVCVDPLADPVEFTVERDDERVCLVTSSLVVSLWLRPFRLDVHRADGTPVVETASDDQGRYWAYATLNDTFTLRRRCRQEDAFFGLGEKGGRHNRKGRDFTMWNTDVLNPDAAGEFTAGKEPDDPRGDRTSVDFDPFYVTVPFYYHQTYPTGTMAASFTDNGYRAEYELSPHDEYRMTFRGGQWTEYIFAGPDMPTILTRYTALTGRTQLPPLWSLGYHQCRWFDYTQEAVEALGQQHRDSEIPCDALWLDIDYMDGYRVFTWDTEKFPDAPGMLERLSEQGFKVITIIDPGVKWDPGYAVFDDGLERDVFCRTAGGDTYIGQVWPGNTAFPDFVTEEARRWWGGLNARHVQSGLAGIWNDMNEPATGSIPPEGMRFGHGEHPHERYHNQYALLMAMGTRQGLVEAMPELRTFILSRAGFAGIQRYAANWMGDNLSRWDHLRMSIAMASGFGVSGQPFVGADVGGFAGGSNAELFTRWMQYGVLTPFCRNHSMIGNVDQYAWAFGDLVQDIVREALRLRYRLMPYIYSAFVRSSETGEPVQRPLVFDHQYDGTVRDLDDQYLFGTDLLVAPVTEPAATSRQVYLPEGDWYDWHDGSLLGGRRFVIAPTPMDRIPVYARGGAVVPMWPEAPPSTAGYHPEVIELHLFVPTRDGEHVSRLVEDDGLTTASPGGACHRTTFTLTRDGATVRLQARVEGEGYPEFRRTAYRLHVHGASPDRVVLDDAPVAADADGAFVLPVAARRFTAVLGVAGD</sequence>
<evidence type="ECO:0000256" key="1">
    <source>
        <dbReference type="ARBA" id="ARBA00007806"/>
    </source>
</evidence>
<dbReference type="SUPFAM" id="SSF74650">
    <property type="entry name" value="Galactose mutarotase-like"/>
    <property type="match status" value="1"/>
</dbReference>
<organism evidence="8 9">
    <name type="scientific">Pedococcus ginsenosidimutans</name>
    <dbReference type="NCBI Taxonomy" id="490570"/>
    <lineage>
        <taxon>Bacteria</taxon>
        <taxon>Bacillati</taxon>
        <taxon>Actinomycetota</taxon>
        <taxon>Actinomycetes</taxon>
        <taxon>Micrococcales</taxon>
        <taxon>Intrasporangiaceae</taxon>
        <taxon>Pedococcus</taxon>
    </lineage>
</organism>
<dbReference type="Pfam" id="PF21365">
    <property type="entry name" value="Glyco_hydro_31_3rd"/>
    <property type="match status" value="1"/>
</dbReference>
<dbReference type="InterPro" id="IPR025887">
    <property type="entry name" value="Glyco_hydro_31_N_dom"/>
</dbReference>
<dbReference type="Gene3D" id="3.20.20.80">
    <property type="entry name" value="Glycosidases"/>
    <property type="match status" value="2"/>
</dbReference>
<evidence type="ECO:0000256" key="3">
    <source>
        <dbReference type="ARBA" id="ARBA00023295"/>
    </source>
</evidence>
<evidence type="ECO:0000259" key="5">
    <source>
        <dbReference type="Pfam" id="PF01055"/>
    </source>
</evidence>
<dbReference type="RefSeq" id="WP_345504510.1">
    <property type="nucleotide sequence ID" value="NZ_BAABLO010000012.1"/>
</dbReference>
<evidence type="ECO:0000313" key="9">
    <source>
        <dbReference type="Proteomes" id="UP001500556"/>
    </source>
</evidence>
<dbReference type="SUPFAM" id="SSF51445">
    <property type="entry name" value="(Trans)glycosidases"/>
    <property type="match status" value="1"/>
</dbReference>
<dbReference type="Gene3D" id="2.60.40.1760">
    <property type="entry name" value="glycosyl hydrolase (family 31)"/>
    <property type="match status" value="1"/>
</dbReference>
<dbReference type="CDD" id="cd14752">
    <property type="entry name" value="GH31_N"/>
    <property type="match status" value="1"/>
</dbReference>
<dbReference type="PROSITE" id="PS00129">
    <property type="entry name" value="GLYCOSYL_HYDROL_F31_1"/>
    <property type="match status" value="1"/>
</dbReference>
<dbReference type="InterPro" id="IPR048395">
    <property type="entry name" value="Glyco_hydro_31_C"/>
</dbReference>
<dbReference type="InterPro" id="IPR030458">
    <property type="entry name" value="Glyco_hydro_31_AS"/>
</dbReference>
<dbReference type="InterPro" id="IPR000322">
    <property type="entry name" value="Glyco_hydro_31_TIM"/>
</dbReference>
<evidence type="ECO:0000256" key="2">
    <source>
        <dbReference type="ARBA" id="ARBA00022801"/>
    </source>
</evidence>
<dbReference type="Proteomes" id="UP001500556">
    <property type="component" value="Unassembled WGS sequence"/>
</dbReference>
<name>A0ABP8YH00_9MICO</name>
<keyword evidence="2 4" id="KW-0378">Hydrolase</keyword>
<proteinExistence type="inferred from homology"/>